<evidence type="ECO:0000256" key="1">
    <source>
        <dbReference type="SAM" id="Phobius"/>
    </source>
</evidence>
<comment type="caution">
    <text evidence="2">The sequence shown here is derived from an EMBL/GenBank/DDBJ whole genome shotgun (WGS) entry which is preliminary data.</text>
</comment>
<gene>
    <name evidence="2" type="ORF">GCM10007377_15380</name>
</gene>
<feature type="transmembrane region" description="Helical" evidence="1">
    <location>
        <begin position="7"/>
        <end position="26"/>
    </location>
</feature>
<reference evidence="2" key="1">
    <citation type="journal article" date="2014" name="Int. J. Syst. Evol. Microbiol.">
        <title>Complete genome sequence of Corynebacterium casei LMG S-19264T (=DSM 44701T), isolated from a smear-ripened cheese.</title>
        <authorList>
            <consortium name="US DOE Joint Genome Institute (JGI-PGF)"/>
            <person name="Walter F."/>
            <person name="Albersmeier A."/>
            <person name="Kalinowski J."/>
            <person name="Ruckert C."/>
        </authorList>
    </citation>
    <scope>NUCLEOTIDE SEQUENCE</scope>
    <source>
        <strain evidence="2">CCM 8606</strain>
    </source>
</reference>
<proteinExistence type="predicted"/>
<feature type="transmembrane region" description="Helical" evidence="1">
    <location>
        <begin position="118"/>
        <end position="139"/>
    </location>
</feature>
<keyword evidence="1" id="KW-0472">Membrane</keyword>
<dbReference type="Proteomes" id="UP000619536">
    <property type="component" value="Unassembled WGS sequence"/>
</dbReference>
<sequence>MRARLKLIVYAMLTVVCAMVEAWLLWKGFNPQARLYNAHVQSVLDSLHASTQDLLMILVLLAAIATGTASYQAYCKFIDLVDAHTANKTAENVIYATLTTQPLALIAFILVRSQGYESIVLCVLLDAFIVSATIIDGMFPYALSCRFKYSTDEE</sequence>
<evidence type="ECO:0000313" key="2">
    <source>
        <dbReference type="EMBL" id="GGI15334.1"/>
    </source>
</evidence>
<dbReference type="AlphaFoldDB" id="A0A8J3EZV5"/>
<accession>A0A8J3EZV5</accession>
<name>A0A8J3EZV5_9BIFI</name>
<reference evidence="2" key="2">
    <citation type="submission" date="2020-09" db="EMBL/GenBank/DDBJ databases">
        <authorList>
            <person name="Sun Q."/>
            <person name="Sedlacek I."/>
        </authorList>
    </citation>
    <scope>NUCLEOTIDE SEQUENCE</scope>
    <source>
        <strain evidence="2">CCM 8606</strain>
    </source>
</reference>
<feature type="transmembrane region" description="Helical" evidence="1">
    <location>
        <begin position="54"/>
        <end position="73"/>
    </location>
</feature>
<dbReference type="RefSeq" id="WP_188355707.1">
    <property type="nucleotide sequence ID" value="NZ_BMDH01000006.1"/>
</dbReference>
<evidence type="ECO:0000313" key="3">
    <source>
        <dbReference type="Proteomes" id="UP000619536"/>
    </source>
</evidence>
<protein>
    <submittedName>
        <fullName evidence="2">Uncharacterized protein</fullName>
    </submittedName>
</protein>
<keyword evidence="1" id="KW-1133">Transmembrane helix</keyword>
<keyword evidence="1" id="KW-0812">Transmembrane</keyword>
<dbReference type="EMBL" id="BMDH01000006">
    <property type="protein sequence ID" value="GGI15334.1"/>
    <property type="molecule type" value="Genomic_DNA"/>
</dbReference>
<keyword evidence="3" id="KW-1185">Reference proteome</keyword>
<organism evidence="2 3">
    <name type="scientific">Galliscardovia ingluviei</name>
    <dbReference type="NCBI Taxonomy" id="1769422"/>
    <lineage>
        <taxon>Bacteria</taxon>
        <taxon>Bacillati</taxon>
        <taxon>Actinomycetota</taxon>
        <taxon>Actinomycetes</taxon>
        <taxon>Bifidobacteriales</taxon>
        <taxon>Bifidobacteriaceae</taxon>
        <taxon>Galliscardovia</taxon>
    </lineage>
</organism>
<feature type="transmembrane region" description="Helical" evidence="1">
    <location>
        <begin position="93"/>
        <end position="112"/>
    </location>
</feature>